<organism evidence="1 2">
    <name type="scientific">Homo sapiens</name>
    <name type="common">Human</name>
    <dbReference type="NCBI Taxonomy" id="9606"/>
    <lineage>
        <taxon>Eukaryota</taxon>
        <taxon>Metazoa</taxon>
        <taxon>Chordata</taxon>
        <taxon>Craniata</taxon>
        <taxon>Vertebrata</taxon>
        <taxon>Euteleostomi</taxon>
        <taxon>Mammalia</taxon>
        <taxon>Eutheria</taxon>
        <taxon>Euarchontoglires</taxon>
        <taxon>Primates</taxon>
        <taxon>Haplorrhini</taxon>
        <taxon>Catarrhini</taxon>
        <taxon>Hominidae</taxon>
        <taxon>Homo</taxon>
    </lineage>
</organism>
<dbReference type="EMBL" id="KF456917">
    <property type="status" value="NOT_ANNOTATED_CDS"/>
    <property type="molecule type" value="Genomic_DNA"/>
</dbReference>
<keyword evidence="2" id="KW-1185">Reference proteome</keyword>
<evidence type="ECO:0000313" key="1">
    <source>
        <dbReference type="Ensembl" id="ENSP00000481432.1"/>
    </source>
</evidence>
<dbReference type="Antibodypedia" id="1638">
    <property type="antibodies" value="331 antibodies from 33 providers"/>
</dbReference>
<feature type="non-terminal residue" evidence="1">
    <location>
        <position position="10"/>
    </location>
</feature>
<protein>
    <submittedName>
        <fullName evidence="1">Serum/glucocorticoid regulated kinase 2</fullName>
    </submittedName>
</protein>
<dbReference type="OrthoDB" id="63267at2759"/>
<dbReference type="ChiTaRS" id="SGK2">
    <property type="organism name" value="human"/>
</dbReference>
<dbReference type="HGNC" id="HGNC:13900">
    <property type="gene designation" value="SGK2"/>
</dbReference>
<reference evidence="1 2" key="2">
    <citation type="journal article" date="2001" name="Nature">
        <title>The DNA sequence and comparative analysis of human chromosome 20.</title>
        <authorList>
            <person name="Deloukas P."/>
            <person name="Matthews L.H."/>
            <person name="Ashurst J."/>
            <person name="Burton J."/>
            <person name="Gilbert J.G."/>
            <person name="Jones M."/>
            <person name="Stavrides G."/>
            <person name="Almeida J.P."/>
            <person name="Babbage A.K."/>
            <person name="Bagguley C.L."/>
            <person name="Bailey J."/>
            <person name="Barlow K.F."/>
            <person name="Bates K.N."/>
            <person name="Beard L.M."/>
            <person name="Beare D.M."/>
            <person name="Beasley O.P."/>
            <person name="Bird C.P."/>
            <person name="Blakey S.E."/>
            <person name="Bridgeman A.M."/>
            <person name="Brown A.J."/>
            <person name="Buck D."/>
            <person name="Burrill W."/>
            <person name="Butler A.P."/>
            <person name="Carder C."/>
            <person name="Carter N.P."/>
            <person name="Chapman J.C."/>
            <person name="Clamp M."/>
            <person name="Clark G."/>
            <person name="Clark L.N."/>
            <person name="Clark S.Y."/>
            <person name="Clee C.M."/>
            <person name="Clegg S."/>
            <person name="Cobley V.E."/>
            <person name="Collier R.E."/>
            <person name="Connor R."/>
            <person name="Corby N.R."/>
            <person name="Coulson A."/>
            <person name="Coville G.J."/>
            <person name="Deadman R."/>
            <person name="Dhami P."/>
            <person name="Dunn M."/>
            <person name="Ellington A.G."/>
            <person name="Frankland J.A."/>
            <person name="Fraser A."/>
            <person name="French L."/>
            <person name="Garner P."/>
            <person name="Grafham D.V."/>
            <person name="Griffiths C."/>
            <person name="Griffiths M.N."/>
            <person name="Gwilliam R."/>
            <person name="Hall R.E."/>
            <person name="Hammond S."/>
            <person name="Harley J.L."/>
            <person name="Heath P.D."/>
            <person name="Ho S."/>
            <person name="Holden J.L."/>
            <person name="Howden P.J."/>
            <person name="Huckle E."/>
            <person name="Hunt A.R."/>
            <person name="Hunt S.E."/>
            <person name="Jekosch K."/>
            <person name="Johnson C.M."/>
            <person name="Johnson D."/>
            <person name="Kay M.P."/>
            <person name="Kimberley A.M."/>
            <person name="King A."/>
            <person name="Knights A."/>
            <person name="Laird G.K."/>
            <person name="Lawlor S."/>
            <person name="Lehvaslaiho M.H."/>
            <person name="Leversha M."/>
            <person name="Lloyd C."/>
            <person name="Lloyd D.M."/>
            <person name="Lovell J.D."/>
            <person name="Marsh V.L."/>
            <person name="Martin S.L."/>
            <person name="McConnachie L.J."/>
            <person name="McLay K."/>
            <person name="McMurray A.A."/>
            <person name="Milne S."/>
            <person name="Mistry D."/>
            <person name="Moore M.J."/>
            <person name="Mullikin J.C."/>
            <person name="Nickerson T."/>
            <person name="Oliver K."/>
            <person name="Parker A."/>
            <person name="Patel R."/>
            <person name="Pearce T.A."/>
            <person name="Peck A.I."/>
            <person name="Phillimore B.J."/>
            <person name="Prathalingam S.R."/>
            <person name="Plumb R.W."/>
            <person name="Ramsay H."/>
            <person name="Rice C.M."/>
            <person name="Ross M.T."/>
            <person name="Scott C.E."/>
            <person name="Sehra H.K."/>
            <person name="Shownkeen R."/>
            <person name="Sims S."/>
            <person name="Skuce C.D."/>
            <person name="Smith M.L."/>
            <person name="Soderlund C."/>
            <person name="Steward C.A."/>
            <person name="Sulston J.E."/>
            <person name="Swann M."/>
            <person name="Sycamore N."/>
            <person name="Taylor R."/>
            <person name="Tee L."/>
            <person name="Thomas D.W."/>
            <person name="Thorpe A."/>
            <person name="Tracey A."/>
            <person name="Tromans A.C."/>
            <person name="Vaudin M."/>
            <person name="Wall M."/>
            <person name="Wallis J.M."/>
            <person name="Whitehead S.L."/>
            <person name="Whittaker P."/>
            <person name="Willey D.L."/>
            <person name="Williams L."/>
            <person name="Williams S.A."/>
            <person name="Wilming L."/>
            <person name="Wray P.W."/>
            <person name="Hubbard T."/>
            <person name="Durbin R.M."/>
            <person name="Bentley D.R."/>
            <person name="Beck S."/>
            <person name="Rogers J."/>
        </authorList>
    </citation>
    <scope>NUCLEOTIDE SEQUENCE [LARGE SCALE GENOMIC DNA]</scope>
</reference>
<dbReference type="VEuPathDB" id="HostDB:ENSG00000101049"/>
<name>A0A0G2JNI2_HUMAN</name>
<gene>
    <name evidence="1" type="primary">SGK2</name>
</gene>
<proteinExistence type="predicted"/>
<reference evidence="1" key="5">
    <citation type="submission" date="2025-09" db="UniProtKB">
        <authorList>
            <consortium name="Ensembl"/>
        </authorList>
    </citation>
    <scope>IDENTIFICATION</scope>
</reference>
<dbReference type="OMA" id="PRANGNI"/>
<dbReference type="Ensembl" id="ENST00000617268.1">
    <property type="protein sequence ID" value="ENSP00000481432.1"/>
    <property type="gene ID" value="ENSG00000101049.19"/>
</dbReference>
<dbReference type="Proteomes" id="UP000005640">
    <property type="component" value="Chromosome 20"/>
</dbReference>
<dbReference type="GeneTree" id="ENSGT00940000153776"/>
<reference evidence="1 2" key="3">
    <citation type="journal article" date="2004" name="Nature">
        <title>Finishing the euchromatic sequence of the human genome.</title>
        <authorList>
            <consortium name="International Human Genome Sequencing Consortium"/>
        </authorList>
    </citation>
    <scope>NUCLEOTIDE SEQUENCE [LARGE SCALE GENOMIC DNA]</scope>
</reference>
<sequence length="10" mass="948">MNSSPAGTPS</sequence>
<dbReference type="Bgee" id="ENSG00000101049">
    <property type="expression patterns" value="Expressed in mucosa of transverse colon and 143 other cell types or tissues"/>
</dbReference>
<dbReference type="EMBL" id="Z98752">
    <property type="status" value="NOT_ANNOTATED_CDS"/>
    <property type="molecule type" value="Genomic_DNA"/>
</dbReference>
<reference evidence="1" key="4">
    <citation type="submission" date="2025-08" db="UniProtKB">
        <authorList>
            <consortium name="Ensembl"/>
        </authorList>
    </citation>
    <scope>IDENTIFICATION</scope>
</reference>
<accession>A0A0G2JNI2</accession>
<dbReference type="Ensembl" id="ENST00000617268.1">
    <property type="protein sequence ID" value="ENSP00000481432.1"/>
    <property type="gene ID" value="ENSG00000101049.18"/>
</dbReference>
<reference evidence="1 2" key="1">
    <citation type="journal article" date="2001" name="Nature">
        <title>Initial sequencing and analysis of the human genome.</title>
        <authorList>
            <consortium name="International Human Genome Sequencing Consortium"/>
            <person name="Lander E.S."/>
            <person name="Linton L.M."/>
            <person name="Birren B."/>
            <person name="Nusbaum C."/>
            <person name="Zody M.C."/>
            <person name="Baldwin J."/>
            <person name="Devon K."/>
            <person name="Dewar K."/>
            <person name="Doyle M."/>
            <person name="FitzHugh W."/>
            <person name="Funke R."/>
            <person name="Gage D."/>
            <person name="Harris K."/>
            <person name="Heaford A."/>
            <person name="Howland J."/>
            <person name="Kann L."/>
            <person name="Lehoczky J."/>
            <person name="LeVine R."/>
            <person name="McEwan P."/>
            <person name="McKernan K."/>
            <person name="Meldrim J."/>
            <person name="Mesirov J.P."/>
            <person name="Miranda C."/>
            <person name="Morris W."/>
            <person name="Naylor J."/>
            <person name="Raymond C."/>
            <person name="Rosetti M."/>
            <person name="Santos R."/>
            <person name="Sheridan A."/>
            <person name="Sougnez C."/>
            <person name="Stange-Thomann N."/>
            <person name="Stojanovic N."/>
            <person name="Subramanian A."/>
            <person name="Wyman D."/>
            <person name="Rogers J."/>
            <person name="Sulston J."/>
            <person name="Ainscough R."/>
            <person name="Beck S."/>
            <person name="Bentley D."/>
            <person name="Burton J."/>
            <person name="Clee C."/>
            <person name="Carter N."/>
            <person name="Coulson A."/>
            <person name="Deadman R."/>
            <person name="Deloukas P."/>
            <person name="Dunham A."/>
            <person name="Dunham I."/>
            <person name="Durbin R."/>
            <person name="French L."/>
            <person name="Grafham D."/>
            <person name="Gregory S."/>
            <person name="Hubbard T."/>
            <person name="Humphray S."/>
            <person name="Hunt A."/>
            <person name="Jones M."/>
            <person name="Lloyd C."/>
            <person name="McMurray A."/>
            <person name="Matthews L."/>
            <person name="Mercer S."/>
            <person name="Milne S."/>
            <person name="Mullikin J.C."/>
            <person name="Mungall A."/>
            <person name="Plumb R."/>
            <person name="Ross M."/>
            <person name="Shownkeen R."/>
            <person name="Sims S."/>
            <person name="Waterston R.H."/>
            <person name="Wilson R.K."/>
            <person name="Hillier L.W."/>
            <person name="McPherson J.D."/>
            <person name="Marra M.A."/>
            <person name="Mardis E.R."/>
            <person name="Fulton L.A."/>
            <person name="Chinwalla A.T."/>
            <person name="Pepin K.H."/>
            <person name="Gish W.R."/>
            <person name="Chissoe S.L."/>
            <person name="Wendl M.C."/>
            <person name="Delehaunty K.D."/>
            <person name="Miner T.L."/>
            <person name="Delehaunty A."/>
            <person name="Kramer J.B."/>
            <person name="Cook L.L."/>
            <person name="Fulton R.S."/>
            <person name="Johnson D.L."/>
            <person name="Minx P.J."/>
            <person name="Clifton S.W."/>
            <person name="Hawkins T."/>
            <person name="Branscomb E."/>
            <person name="Predki P."/>
            <person name="Richardson P."/>
            <person name="Wenning S."/>
            <person name="Slezak T."/>
            <person name="Doggett N."/>
            <person name="Cheng J.F."/>
            <person name="Olsen A."/>
            <person name="Lucas S."/>
            <person name="Elkin C."/>
            <person name="Uberbacher E."/>
            <person name="Frazier M."/>
            <person name="Gibbs R.A."/>
            <person name="Muzny D.M."/>
            <person name="Scherer S.E."/>
            <person name="Bouck J.B."/>
            <person name="Sodergren E.J."/>
            <person name="Worley K.C."/>
            <person name="Rives C.M."/>
            <person name="Gorrell J.H."/>
            <person name="Metzker M.L."/>
            <person name="Naylor S.L."/>
            <person name="Kucherlapati R.S."/>
            <person name="Nelson D.L."/>
            <person name="Weinstock G.M."/>
            <person name="Sakaki Y."/>
            <person name="Fujiyama A."/>
            <person name="Hattori M."/>
            <person name="Yada T."/>
            <person name="Toyoda A."/>
            <person name="Itoh T."/>
            <person name="Kawagoe C."/>
            <person name="Watanabe H."/>
            <person name="Totoki Y."/>
            <person name="Taylor T."/>
            <person name="Weissenbach J."/>
            <person name="Heilig R."/>
            <person name="Saurin W."/>
            <person name="Artiguenave F."/>
            <person name="Brottier P."/>
            <person name="Bruls T."/>
            <person name="Pelletier E."/>
            <person name="Robert C."/>
            <person name="Wincker P."/>
            <person name="Smith D.R."/>
            <person name="Doucette-Stamm L."/>
            <person name="Rubenfield M."/>
            <person name="Weinstock K."/>
            <person name="Lee H.M."/>
            <person name="Dubois J."/>
            <person name="Rosenthal A."/>
            <person name="Platzer M."/>
            <person name="Nyakatura G."/>
            <person name="Taudien S."/>
            <person name="Rump A."/>
            <person name="Yang H."/>
            <person name="Yu J."/>
            <person name="Wang J."/>
            <person name="Huang G."/>
            <person name="Gu J."/>
            <person name="Hood L."/>
            <person name="Rowen L."/>
            <person name="Madan A."/>
            <person name="Qin S."/>
            <person name="Davis R.W."/>
            <person name="Federspiel N.A."/>
            <person name="Abola A.P."/>
            <person name="Proctor M.J."/>
            <person name="Myers R.M."/>
            <person name="Schmutz J."/>
            <person name="Dickson M."/>
            <person name="Grimwood J."/>
            <person name="Cox D.R."/>
            <person name="Olson M.V."/>
            <person name="Kaul R."/>
            <person name="Raymond C."/>
            <person name="Shimizu N."/>
            <person name="Kawasaki K."/>
            <person name="Minoshima S."/>
            <person name="Evans G.A."/>
            <person name="Athanasiou M."/>
            <person name="Schultz R."/>
            <person name="Roe B.A."/>
            <person name="Chen F."/>
            <person name="Pan H."/>
            <person name="Ramser J."/>
            <person name="Lehrach H."/>
            <person name="Reinhardt R."/>
            <person name="McCombie W.R."/>
            <person name="de la Bastide M."/>
            <person name="Dedhia N."/>
            <person name="Blocker H."/>
            <person name="Hornischer K."/>
            <person name="Nordsiek G."/>
            <person name="Agarwala R."/>
            <person name="Aravind L."/>
            <person name="Bailey J.A."/>
            <person name="Bateman A."/>
            <person name="Batzoglou S."/>
            <person name="Birney E."/>
            <person name="Bork P."/>
            <person name="Brown D.G."/>
            <person name="Burge C.B."/>
            <person name="Cerutti L."/>
            <person name="Chen H.C."/>
            <person name="Church D."/>
            <person name="Clamp M."/>
            <person name="Copley R.R."/>
            <person name="Doerks T."/>
            <person name="Eddy S.R."/>
            <person name="Eichler E.E."/>
            <person name="Furey T.S."/>
            <person name="Galagan J."/>
            <person name="Gilbert J.G."/>
            <person name="Harmon C."/>
            <person name="Hayashizaki Y."/>
            <person name="Haussler D."/>
            <person name="Hermjakob H."/>
            <person name="Hokamp K."/>
            <person name="Jang W."/>
            <person name="Johnson L.S."/>
            <person name="Jones T.A."/>
            <person name="Kasif S."/>
            <person name="Kaspryzk A."/>
            <person name="Kennedy S."/>
            <person name="Kent W.J."/>
            <person name="Kitts P."/>
            <person name="Koonin E.V."/>
            <person name="Korf I."/>
            <person name="Kulp D."/>
            <person name="Lancet D."/>
            <person name="Lowe T.M."/>
            <person name="McLysaght A."/>
            <person name="Mikkelsen T."/>
            <person name="Moran J.V."/>
            <person name="Mulder N."/>
            <person name="Pollara V.J."/>
            <person name="Ponting C.P."/>
            <person name="Schuler G."/>
            <person name="Schultz J."/>
            <person name="Slater G."/>
            <person name="Smit A.F."/>
            <person name="Stupka E."/>
            <person name="Szustakowski J."/>
            <person name="Thierry-Mieg D."/>
            <person name="Thierry-Mieg J."/>
            <person name="Wagner L."/>
            <person name="Wallis J."/>
            <person name="Wheeler R."/>
            <person name="Williams A."/>
            <person name="Wolf Y.I."/>
            <person name="Wolfe K.H."/>
            <person name="Yang S.P."/>
            <person name="Yeh R.F."/>
            <person name="Collins F."/>
            <person name="Guyer M.S."/>
            <person name="Peterson J."/>
            <person name="Felsenfeld A."/>
            <person name="Wetterstrand K.A."/>
            <person name="Patrinos A."/>
            <person name="Morgan M.J."/>
            <person name="de Jong P."/>
            <person name="Catanese J.J."/>
            <person name="Osoegawa K."/>
            <person name="Shizuya H."/>
            <person name="Choi S."/>
            <person name="Chen Y.J."/>
        </authorList>
    </citation>
    <scope>NUCLEOTIDE SEQUENCE [LARGE SCALE GENOMIC DNA]</scope>
</reference>
<dbReference type="ExpressionAtlas" id="A0A0G2JNI2">
    <property type="expression patterns" value="baseline and differential"/>
</dbReference>
<dbReference type="OpenTargets" id="ENSG00000101049"/>
<evidence type="ECO:0000313" key="2">
    <source>
        <dbReference type="Proteomes" id="UP000005640"/>
    </source>
</evidence>